<feature type="non-terminal residue" evidence="1">
    <location>
        <position position="1"/>
    </location>
</feature>
<keyword evidence="2" id="KW-1185">Reference proteome</keyword>
<organism evidence="1 2">
    <name type="scientific">Fomitopsis schrenkii</name>
    <name type="common">Brown rot fungus</name>
    <dbReference type="NCBI Taxonomy" id="2126942"/>
    <lineage>
        <taxon>Eukaryota</taxon>
        <taxon>Fungi</taxon>
        <taxon>Dikarya</taxon>
        <taxon>Basidiomycota</taxon>
        <taxon>Agaricomycotina</taxon>
        <taxon>Agaricomycetes</taxon>
        <taxon>Polyporales</taxon>
        <taxon>Fomitopsis</taxon>
    </lineage>
</organism>
<reference evidence="1 2" key="1">
    <citation type="journal article" date="2012" name="Science">
        <title>The Paleozoic origin of enzymatic lignin decomposition reconstructed from 31 fungal genomes.</title>
        <authorList>
            <person name="Floudas D."/>
            <person name="Binder M."/>
            <person name="Riley R."/>
            <person name="Barry K."/>
            <person name="Blanchette R.A."/>
            <person name="Henrissat B."/>
            <person name="Martinez A.T."/>
            <person name="Otillar R."/>
            <person name="Spatafora J.W."/>
            <person name="Yadav J.S."/>
            <person name="Aerts A."/>
            <person name="Benoit I."/>
            <person name="Boyd A."/>
            <person name="Carlson A."/>
            <person name="Copeland A."/>
            <person name="Coutinho P.M."/>
            <person name="de Vries R.P."/>
            <person name="Ferreira P."/>
            <person name="Findley K."/>
            <person name="Foster B."/>
            <person name="Gaskell J."/>
            <person name="Glotzer D."/>
            <person name="Gorecki P."/>
            <person name="Heitman J."/>
            <person name="Hesse C."/>
            <person name="Hori C."/>
            <person name="Igarashi K."/>
            <person name="Jurgens J.A."/>
            <person name="Kallen N."/>
            <person name="Kersten P."/>
            <person name="Kohler A."/>
            <person name="Kuees U."/>
            <person name="Kumar T.K.A."/>
            <person name="Kuo A."/>
            <person name="LaButti K."/>
            <person name="Larrondo L.F."/>
            <person name="Lindquist E."/>
            <person name="Ling A."/>
            <person name="Lombard V."/>
            <person name="Lucas S."/>
            <person name="Lundell T."/>
            <person name="Martin R."/>
            <person name="McLaughlin D.J."/>
            <person name="Morgenstern I."/>
            <person name="Morin E."/>
            <person name="Murat C."/>
            <person name="Nagy L.G."/>
            <person name="Nolan M."/>
            <person name="Ohm R.A."/>
            <person name="Patyshakuliyeva A."/>
            <person name="Rokas A."/>
            <person name="Ruiz-Duenas F.J."/>
            <person name="Sabat G."/>
            <person name="Salamov A."/>
            <person name="Samejima M."/>
            <person name="Schmutz J."/>
            <person name="Slot J.C."/>
            <person name="St John F."/>
            <person name="Stenlid J."/>
            <person name="Sun H."/>
            <person name="Sun S."/>
            <person name="Syed K."/>
            <person name="Tsang A."/>
            <person name="Wiebenga A."/>
            <person name="Young D."/>
            <person name="Pisabarro A."/>
            <person name="Eastwood D.C."/>
            <person name="Martin F."/>
            <person name="Cullen D."/>
            <person name="Grigoriev I.V."/>
            <person name="Hibbett D.S."/>
        </authorList>
    </citation>
    <scope>NUCLEOTIDE SEQUENCE</scope>
    <source>
        <strain evidence="2">FP-58527</strain>
    </source>
</reference>
<protein>
    <submittedName>
        <fullName evidence="1">Uncharacterized protein</fullName>
    </submittedName>
</protein>
<feature type="non-terminal residue" evidence="1">
    <location>
        <position position="119"/>
    </location>
</feature>
<dbReference type="Proteomes" id="UP000015241">
    <property type="component" value="Unassembled WGS sequence"/>
</dbReference>
<dbReference type="HOGENOM" id="CLU_044484_2_2_1"/>
<gene>
    <name evidence="1" type="ORF">FOMPIDRAFT_1096920</name>
</gene>
<accession>S8DJL7</accession>
<dbReference type="OrthoDB" id="3031569at2759"/>
<dbReference type="EMBL" id="KE504259">
    <property type="protein sequence ID" value="EPS93746.1"/>
    <property type="molecule type" value="Genomic_DNA"/>
</dbReference>
<evidence type="ECO:0000313" key="1">
    <source>
        <dbReference type="EMBL" id="EPS93746.1"/>
    </source>
</evidence>
<evidence type="ECO:0000313" key="2">
    <source>
        <dbReference type="Proteomes" id="UP000015241"/>
    </source>
</evidence>
<dbReference type="STRING" id="743788.S8DJL7"/>
<proteinExistence type="predicted"/>
<sequence>PRPSLGAVLSSPIAPYKNAKGKPKTGDARLYRILMTESAYLIWKLRCERVIGGAENPNRPQATPQEVGARWLQTINERLRTDCLMTNTSKYGKKALNKTLVERTWEGTLRNEDNLPPDW</sequence>
<dbReference type="InParanoid" id="S8DJL7"/>
<dbReference type="eggNOG" id="ENOG502R0P3">
    <property type="taxonomic scope" value="Eukaryota"/>
</dbReference>
<name>S8DJL7_FOMSC</name>
<dbReference type="AlphaFoldDB" id="S8DJL7"/>